<organism evidence="2">
    <name type="scientific">viral metagenome</name>
    <dbReference type="NCBI Taxonomy" id="1070528"/>
    <lineage>
        <taxon>unclassified sequences</taxon>
        <taxon>metagenomes</taxon>
        <taxon>organismal metagenomes</taxon>
    </lineage>
</organism>
<keyword evidence="1" id="KW-0472">Membrane</keyword>
<dbReference type="AlphaFoldDB" id="A0A6C0FC13"/>
<feature type="transmembrane region" description="Helical" evidence="1">
    <location>
        <begin position="20"/>
        <end position="37"/>
    </location>
</feature>
<dbReference type="InterPro" id="IPR018247">
    <property type="entry name" value="EF_Hand_1_Ca_BS"/>
</dbReference>
<evidence type="ECO:0008006" key="3">
    <source>
        <dbReference type="Google" id="ProtNLM"/>
    </source>
</evidence>
<sequence>MIESLLGPLAPFLNNINSSKLFAGFVMILLNIGTRYVKIDINKSQEKYLRKSLGRHMLIFAITWLGTKDILIALAITGIFNVLIDYLLNEESALCIIPKKYREYENILDLDGDGEVTEEEINKATAILEKAKNKNKKKDMLRHMSAFNVHL</sequence>
<protein>
    <recommendedName>
        <fullName evidence="3">EF-hand domain-containing protein</fullName>
    </recommendedName>
</protein>
<keyword evidence="1" id="KW-0812">Transmembrane</keyword>
<evidence type="ECO:0000256" key="1">
    <source>
        <dbReference type="SAM" id="Phobius"/>
    </source>
</evidence>
<dbReference type="PROSITE" id="PS00018">
    <property type="entry name" value="EF_HAND_1"/>
    <property type="match status" value="1"/>
</dbReference>
<reference evidence="2" key="1">
    <citation type="journal article" date="2020" name="Nature">
        <title>Giant virus diversity and host interactions through global metagenomics.</title>
        <authorList>
            <person name="Schulz F."/>
            <person name="Roux S."/>
            <person name="Paez-Espino D."/>
            <person name="Jungbluth S."/>
            <person name="Walsh D.A."/>
            <person name="Denef V.J."/>
            <person name="McMahon K.D."/>
            <person name="Konstantinidis K.T."/>
            <person name="Eloe-Fadrosh E.A."/>
            <person name="Kyrpides N.C."/>
            <person name="Woyke T."/>
        </authorList>
    </citation>
    <scope>NUCLEOTIDE SEQUENCE</scope>
    <source>
        <strain evidence="2">GVMAG-S-ERX555997-44</strain>
    </source>
</reference>
<accession>A0A6C0FC13</accession>
<keyword evidence="1" id="KW-1133">Transmembrane helix</keyword>
<name>A0A6C0FC13_9ZZZZ</name>
<evidence type="ECO:0000313" key="2">
    <source>
        <dbReference type="EMBL" id="QHT37430.1"/>
    </source>
</evidence>
<feature type="transmembrane region" description="Helical" evidence="1">
    <location>
        <begin position="58"/>
        <end position="84"/>
    </location>
</feature>
<dbReference type="EMBL" id="MN738796">
    <property type="protein sequence ID" value="QHT37430.1"/>
    <property type="molecule type" value="Genomic_DNA"/>
</dbReference>
<proteinExistence type="predicted"/>